<feature type="non-terminal residue" evidence="1">
    <location>
        <position position="34"/>
    </location>
</feature>
<gene>
    <name evidence="1" type="ORF">S03H2_15791</name>
</gene>
<reference evidence="1" key="1">
    <citation type="journal article" date="2014" name="Front. Microbiol.">
        <title>High frequency of phylogenetically diverse reductive dehalogenase-homologous genes in deep subseafloor sedimentary metagenomes.</title>
        <authorList>
            <person name="Kawai M."/>
            <person name="Futagami T."/>
            <person name="Toyoda A."/>
            <person name="Takaki Y."/>
            <person name="Nishi S."/>
            <person name="Hori S."/>
            <person name="Arai W."/>
            <person name="Tsubouchi T."/>
            <person name="Morono Y."/>
            <person name="Uchiyama I."/>
            <person name="Ito T."/>
            <person name="Fujiyama A."/>
            <person name="Inagaki F."/>
            <person name="Takami H."/>
        </authorList>
    </citation>
    <scope>NUCLEOTIDE SEQUENCE</scope>
    <source>
        <strain evidence="1">Expedition CK06-06</strain>
    </source>
</reference>
<accession>X1G2T4</accession>
<name>X1G2T4_9ZZZZ</name>
<evidence type="ECO:0000313" key="1">
    <source>
        <dbReference type="EMBL" id="GAH35899.1"/>
    </source>
</evidence>
<sequence length="34" mass="4053">MRNCKWCGKEFDPGHYPKGQVRRTKLCLECRAKI</sequence>
<dbReference type="EMBL" id="BARU01008035">
    <property type="protein sequence ID" value="GAH35899.1"/>
    <property type="molecule type" value="Genomic_DNA"/>
</dbReference>
<dbReference type="AlphaFoldDB" id="X1G2T4"/>
<proteinExistence type="predicted"/>
<comment type="caution">
    <text evidence="1">The sequence shown here is derived from an EMBL/GenBank/DDBJ whole genome shotgun (WGS) entry which is preliminary data.</text>
</comment>
<protein>
    <submittedName>
        <fullName evidence="1">Uncharacterized protein</fullName>
    </submittedName>
</protein>
<organism evidence="1">
    <name type="scientific">marine sediment metagenome</name>
    <dbReference type="NCBI Taxonomy" id="412755"/>
    <lineage>
        <taxon>unclassified sequences</taxon>
        <taxon>metagenomes</taxon>
        <taxon>ecological metagenomes</taxon>
    </lineage>
</organism>